<dbReference type="Gene3D" id="3.90.180.10">
    <property type="entry name" value="Medium-chain alcohol dehydrogenases, catalytic domain"/>
    <property type="match status" value="2"/>
</dbReference>
<accession>A0A448ZMH2</accession>
<evidence type="ECO:0000256" key="1">
    <source>
        <dbReference type="ARBA" id="ARBA00004173"/>
    </source>
</evidence>
<dbReference type="InterPro" id="IPR036291">
    <property type="entry name" value="NAD(P)-bd_dom_sf"/>
</dbReference>
<dbReference type="GO" id="GO:0005739">
    <property type="term" value="C:mitochondrion"/>
    <property type="evidence" value="ECO:0007669"/>
    <property type="project" value="UniProtKB-SubCell"/>
</dbReference>
<evidence type="ECO:0000256" key="3">
    <source>
        <dbReference type="ARBA" id="ARBA00022857"/>
    </source>
</evidence>
<dbReference type="PANTHER" id="PTHR43981">
    <property type="entry name" value="ENOYL-[ACYL-CARRIER-PROTEIN] REDUCTASE, MITOCHONDRIAL"/>
    <property type="match status" value="1"/>
</dbReference>
<dbReference type="SUPFAM" id="SSF51735">
    <property type="entry name" value="NAD(P)-binding Rossmann-fold domains"/>
    <property type="match status" value="1"/>
</dbReference>
<dbReference type="Gene3D" id="3.40.50.720">
    <property type="entry name" value="NAD(P)-binding Rossmann-like Domain"/>
    <property type="match status" value="2"/>
</dbReference>
<evidence type="ECO:0000256" key="6">
    <source>
        <dbReference type="ARBA" id="ARBA00023128"/>
    </source>
</evidence>
<keyword evidence="4" id="KW-0809">Transit peptide</keyword>
<dbReference type="AlphaFoldDB" id="A0A448ZMH2"/>
<organism evidence="8 9">
    <name type="scientific">Pseudo-nitzschia multistriata</name>
    <dbReference type="NCBI Taxonomy" id="183589"/>
    <lineage>
        <taxon>Eukaryota</taxon>
        <taxon>Sar</taxon>
        <taxon>Stramenopiles</taxon>
        <taxon>Ochrophyta</taxon>
        <taxon>Bacillariophyta</taxon>
        <taxon>Bacillariophyceae</taxon>
        <taxon>Bacillariophycidae</taxon>
        <taxon>Bacillariales</taxon>
        <taxon>Bacillariaceae</taxon>
        <taxon>Pseudo-nitzschia</taxon>
    </lineage>
</organism>
<comment type="subcellular location">
    <subcellularLocation>
        <location evidence="1">Mitochondrion</location>
    </subcellularLocation>
</comment>
<dbReference type="OrthoDB" id="7482721at2759"/>
<keyword evidence="3" id="KW-0521">NADP</keyword>
<feature type="region of interest" description="Disordered" evidence="7">
    <location>
        <begin position="400"/>
        <end position="419"/>
    </location>
</feature>
<feature type="region of interest" description="Disordered" evidence="7">
    <location>
        <begin position="63"/>
        <end position="89"/>
    </location>
</feature>
<keyword evidence="5" id="KW-0560">Oxidoreductase</keyword>
<evidence type="ECO:0000256" key="5">
    <source>
        <dbReference type="ARBA" id="ARBA00023002"/>
    </source>
</evidence>
<keyword evidence="9" id="KW-1185">Reference proteome</keyword>
<dbReference type="GO" id="GO:0016491">
    <property type="term" value="F:oxidoreductase activity"/>
    <property type="evidence" value="ECO:0007669"/>
    <property type="project" value="UniProtKB-KW"/>
</dbReference>
<dbReference type="SUPFAM" id="SSF50129">
    <property type="entry name" value="GroES-like"/>
    <property type="match status" value="1"/>
</dbReference>
<proteinExistence type="inferred from homology"/>
<evidence type="ECO:0000256" key="7">
    <source>
        <dbReference type="SAM" id="MobiDB-lite"/>
    </source>
</evidence>
<evidence type="ECO:0000313" key="8">
    <source>
        <dbReference type="EMBL" id="VEU43222.1"/>
    </source>
</evidence>
<evidence type="ECO:0008006" key="10">
    <source>
        <dbReference type="Google" id="ProtNLM"/>
    </source>
</evidence>
<comment type="similarity">
    <text evidence="2">Belongs to the zinc-containing alcohol dehydrogenase family. Quinone oxidoreductase subfamily.</text>
</comment>
<reference evidence="8 9" key="1">
    <citation type="submission" date="2019-01" db="EMBL/GenBank/DDBJ databases">
        <authorList>
            <person name="Ferrante I. M."/>
        </authorList>
    </citation>
    <scope>NUCLEOTIDE SEQUENCE [LARGE SCALE GENOMIC DNA]</scope>
    <source>
        <strain evidence="8 9">B856</strain>
    </source>
</reference>
<dbReference type="EMBL" id="CAACVS010000531">
    <property type="protein sequence ID" value="VEU43222.1"/>
    <property type="molecule type" value="Genomic_DNA"/>
</dbReference>
<protein>
    <recommendedName>
        <fullName evidence="10">Enoyl reductase (ER) domain-containing protein</fullName>
    </recommendedName>
</protein>
<evidence type="ECO:0000256" key="2">
    <source>
        <dbReference type="ARBA" id="ARBA00010371"/>
    </source>
</evidence>
<evidence type="ECO:0000313" key="9">
    <source>
        <dbReference type="Proteomes" id="UP000291116"/>
    </source>
</evidence>
<feature type="compositionally biased region" description="Basic and acidic residues" evidence="7">
    <location>
        <begin position="400"/>
        <end position="415"/>
    </location>
</feature>
<keyword evidence="6" id="KW-0496">Mitochondrion</keyword>
<dbReference type="PANTHER" id="PTHR43981:SF2">
    <property type="entry name" value="ENOYL-[ACYL-CARRIER-PROTEIN] REDUCTASE, MITOCHONDRIAL"/>
    <property type="match status" value="1"/>
</dbReference>
<gene>
    <name evidence="8" type="ORF">PSNMU_V1.4_AUG-EV-PASAV3_0102710</name>
</gene>
<dbReference type="InterPro" id="IPR011032">
    <property type="entry name" value="GroES-like_sf"/>
</dbReference>
<name>A0A448ZMH2_9STRA</name>
<dbReference type="Proteomes" id="UP000291116">
    <property type="component" value="Unassembled WGS sequence"/>
</dbReference>
<dbReference type="InterPro" id="IPR051034">
    <property type="entry name" value="Mito_Enoyl-ACP_Reductase"/>
</dbReference>
<evidence type="ECO:0000256" key="4">
    <source>
        <dbReference type="ARBA" id="ARBA00022946"/>
    </source>
</evidence>
<dbReference type="GO" id="GO:0006631">
    <property type="term" value="P:fatty acid metabolic process"/>
    <property type="evidence" value="ECO:0007669"/>
    <property type="project" value="TreeGrafter"/>
</dbReference>
<sequence length="486" mass="50634">MAGRHLHRSVLGVARRGCAAAAAAAAHGRPLASETPRAARTAGACAGRSYHEVSFSRCSADPSEVLSYRSDPSIGDRDPPGCSGDAGTPQTTLVRVEMEHVPWNPADANTVQGRYPSPYLAPHGPPVPPTGRYFSKDPVAGSEGWGRVAHPVPLPFLPNGTPVALGLPGLGTMRSSLWVPASALLPLPGAFGAALGPAGASLVQLGGTALRMLSGFVPLGKNGSGSSVVLQNAGNSGVGFLASQIAASSLFRGEDRAGGAPVMVSLVRRGRRSEESFAEAAGVLERAGKNAFVAAEEDFFLPGDACAKHRIVDREAVRAMKERLRALSPDGSLPRLALNAVGGDSAGLLLRLLEPGVGSTLVTYGGVPGAPVSVPTPSLVFGGVRVEGYWHSRWMAGEHARQRDRGSDASSDHGRMHSPSVEQLVETLSGLVLNEGLECPPARVVKLNDLEEGLRWQSDLGRTLDGPLLRTKLVWDCREEGADRAG</sequence>